<keyword evidence="1" id="KW-0648">Protein biosynthesis</keyword>
<keyword evidence="1" id="KW-0396">Initiation factor</keyword>
<sequence>MYRGFAHRTVNPLKRAEELIAVGQNAAALDKIKEGLANRHVLKDDSKKLNDLFMKFAELCVEQRKGKAMKDGLQNIRRSMSENNVQVIERGVRRILELCEQKVEEAQANAEKINLENIVDLEATETPESIVLSVVSGEQSKDRTDREVVTPWLKFLWEAYRNLLDFLRQSSLLEQLYQGITRNAIDFCYKYQRKTEIRRLCELLRTHMQYVVKSQGQSAFYLNINNPDVLQRFLESRFHQLDTVVKMELWQEAFRSIEDIHYLIQHSKRPIKAKSMANYYEKLTRIMFMAKNQLFLAAAWHRYYALVRNRTSEFTAEELQNVANNVLLATLAVPIIKPSARVMSTEAEENKRRTNNLTNLLFLTHPPTRDSLIADLAGEGILNHARSELRPIYHYLEEKFHPLTICKRLAPILESEVMSRENEGRYAPLLCNVILTRLVQQLSQVYTTVKLDYVFGLAKFPSSCNMSPVQIERFIMNGARRGEFRLRIDYGSRSVHFDTALFEQSSSSSSGAQLQALPSELVRTQLTSLSACLSNAQAVVCPEVATEQSRRRDDAIADALARIREEHKYVLARKVVIERKNELLETMLARKEKEEARERAIRLQREKELERKRLEEEREQRMQERLRKEREAIQREEAKRLAESIKKQAGIDVSSEDLENLDTTRLMEMQMEELEKERQRANARLKAVARKIDHTERAYRKEEIPLLEQDYLRQKEQDRASHEAEQKERLRIHRENYEQSMYHKKRMQRMLPDFEAAKQAIEERNAERLSKLRAEMREKLAEAKRAHIEEFHRLKAEEEVRRRREMEEEEERRRAEELAEAKRRQEEEEAEKRRLAEAKSSKYVRPGIRNANAGADVAIPATAAPAGADTGDWRRPSGQQPSSSADLGSRSPSQADSDATATKPGVWRPRRFR</sequence>
<evidence type="ECO:0000313" key="2">
    <source>
        <dbReference type="Proteomes" id="UP001145114"/>
    </source>
</evidence>
<name>A0ACC1I1T2_9FUNG</name>
<accession>A0ACC1I1T2</accession>
<proteinExistence type="predicted"/>
<dbReference type="Proteomes" id="UP001145114">
    <property type="component" value="Unassembled WGS sequence"/>
</dbReference>
<keyword evidence="2" id="KW-1185">Reference proteome</keyword>
<protein>
    <submittedName>
        <fullName evidence="1">Eukaryotic translation initiation factor 3 subunit A</fullName>
    </submittedName>
</protein>
<comment type="caution">
    <text evidence="1">The sequence shown here is derived from an EMBL/GenBank/DDBJ whole genome shotgun (WGS) entry which is preliminary data.</text>
</comment>
<evidence type="ECO:0000313" key="1">
    <source>
        <dbReference type="EMBL" id="KAJ1680109.1"/>
    </source>
</evidence>
<organism evidence="1 2">
    <name type="scientific">Spiromyces aspiralis</name>
    <dbReference type="NCBI Taxonomy" id="68401"/>
    <lineage>
        <taxon>Eukaryota</taxon>
        <taxon>Fungi</taxon>
        <taxon>Fungi incertae sedis</taxon>
        <taxon>Zoopagomycota</taxon>
        <taxon>Kickxellomycotina</taxon>
        <taxon>Kickxellomycetes</taxon>
        <taxon>Kickxellales</taxon>
        <taxon>Kickxellaceae</taxon>
        <taxon>Spiromyces</taxon>
    </lineage>
</organism>
<dbReference type="EMBL" id="JAMZIH010000044">
    <property type="protein sequence ID" value="KAJ1680109.1"/>
    <property type="molecule type" value="Genomic_DNA"/>
</dbReference>
<reference evidence="1" key="1">
    <citation type="submission" date="2022-06" db="EMBL/GenBank/DDBJ databases">
        <title>Phylogenomic reconstructions and comparative analyses of Kickxellomycotina fungi.</title>
        <authorList>
            <person name="Reynolds N.K."/>
            <person name="Stajich J.E."/>
            <person name="Barry K."/>
            <person name="Grigoriev I.V."/>
            <person name="Crous P."/>
            <person name="Smith M.E."/>
        </authorList>
    </citation>
    <scope>NUCLEOTIDE SEQUENCE</scope>
    <source>
        <strain evidence="1">RSA 2271</strain>
    </source>
</reference>
<gene>
    <name evidence="1" type="primary">TIF32</name>
    <name evidence="1" type="ORF">EV182_000659</name>
</gene>